<dbReference type="AlphaFoldDB" id="A0A1A6C003"/>
<dbReference type="GO" id="GO:0016887">
    <property type="term" value="F:ATP hydrolysis activity"/>
    <property type="evidence" value="ECO:0007669"/>
    <property type="project" value="InterPro"/>
</dbReference>
<dbReference type="SMART" id="SM00382">
    <property type="entry name" value="AAA"/>
    <property type="match status" value="1"/>
</dbReference>
<reference evidence="3 4" key="1">
    <citation type="journal article" date="2014" name="Genome Announc.">
        <title>Draft Genome Sequence of the Iron-Oxidizing, Acidophilic, and Halotolerant 'Thiobacillus prosperus' Type Strain DSM 5130.</title>
        <authorList>
            <person name="Ossandon F.J."/>
            <person name="Cardenas J.P."/>
            <person name="Corbett M."/>
            <person name="Quatrini R."/>
            <person name="Holmes D.S."/>
            <person name="Watkin E."/>
        </authorList>
    </citation>
    <scope>NUCLEOTIDE SEQUENCE [LARGE SCALE GENOMIC DNA]</scope>
    <source>
        <strain evidence="3 4">DSM 5130</strain>
    </source>
</reference>
<evidence type="ECO:0000259" key="2">
    <source>
        <dbReference type="SMART" id="SM00382"/>
    </source>
</evidence>
<feature type="domain" description="AAA+ ATPase" evidence="2">
    <location>
        <begin position="130"/>
        <end position="255"/>
    </location>
</feature>
<evidence type="ECO:0000313" key="4">
    <source>
        <dbReference type="Proteomes" id="UP000029273"/>
    </source>
</evidence>
<protein>
    <recommendedName>
        <fullName evidence="2">AAA+ ATPase domain-containing protein</fullName>
    </recommendedName>
</protein>
<dbReference type="PANTHER" id="PTHR30486:SF16">
    <property type="entry name" value="TWITCHING MOTILITY PROTEIN PILT"/>
    <property type="match status" value="1"/>
</dbReference>
<dbReference type="InterPro" id="IPR003593">
    <property type="entry name" value="AAA+_ATPase"/>
</dbReference>
<dbReference type="Gene3D" id="3.30.450.90">
    <property type="match status" value="1"/>
</dbReference>
<evidence type="ECO:0000256" key="1">
    <source>
        <dbReference type="ARBA" id="ARBA00006611"/>
    </source>
</evidence>
<sequence length="355" mass="39013">MRDIGDLLQRYLDEGFHFTDANLSPGEPILYRGAGGFEASKSAPLTLDEIEHFIASPDLGGENWRQRMRENRNTLEMACTFGQARLRCSVYETGGSAHTLRIAIRRQPLDVPPLETIGAPPNITKMLGRGKGLVLITGPTGAGKTTTMAALLDWINRRIPLHIQTIEQPIEYVHKRDKCVISQSEVPENSPSFAAGVEAALRHRPDIIAIGEILNRETVSAALHAATSGHLVIGTMHTNSCEDTIGAILQFYDGEEGEQRRATLATALVGIVSQVLIPSHDKKKLHLASEILFCNDTISRLIQQNKVRQIANAMRDDREYGMSLLNDSINMLWASQKISLRAAMRASYDPSGVGV</sequence>
<dbReference type="Proteomes" id="UP000029273">
    <property type="component" value="Unassembled WGS sequence"/>
</dbReference>
<dbReference type="EMBL" id="JQSG02000006">
    <property type="protein sequence ID" value="OBS07886.1"/>
    <property type="molecule type" value="Genomic_DNA"/>
</dbReference>
<proteinExistence type="inferred from homology"/>
<keyword evidence="4" id="KW-1185">Reference proteome</keyword>
<organism evidence="3 4">
    <name type="scientific">Acidihalobacter prosperus</name>
    <dbReference type="NCBI Taxonomy" id="160660"/>
    <lineage>
        <taxon>Bacteria</taxon>
        <taxon>Pseudomonadati</taxon>
        <taxon>Pseudomonadota</taxon>
        <taxon>Gammaproteobacteria</taxon>
        <taxon>Chromatiales</taxon>
        <taxon>Ectothiorhodospiraceae</taxon>
        <taxon>Acidihalobacter</taxon>
    </lineage>
</organism>
<dbReference type="Pfam" id="PF00437">
    <property type="entry name" value="T2SSE"/>
    <property type="match status" value="1"/>
</dbReference>
<dbReference type="InterPro" id="IPR001482">
    <property type="entry name" value="T2SS/T4SS_dom"/>
</dbReference>
<evidence type="ECO:0000313" key="3">
    <source>
        <dbReference type="EMBL" id="OBS07886.1"/>
    </source>
</evidence>
<dbReference type="SUPFAM" id="SSF52540">
    <property type="entry name" value="P-loop containing nucleoside triphosphate hydrolases"/>
    <property type="match status" value="1"/>
</dbReference>
<comment type="caution">
    <text evidence="3">The sequence shown here is derived from an EMBL/GenBank/DDBJ whole genome shotgun (WGS) entry which is preliminary data.</text>
</comment>
<accession>A0A1A6C003</accession>
<dbReference type="InterPro" id="IPR027417">
    <property type="entry name" value="P-loop_NTPase"/>
</dbReference>
<gene>
    <name evidence="3" type="ORF">Thpro_022136</name>
</gene>
<dbReference type="InterPro" id="IPR050921">
    <property type="entry name" value="T4SS_GSP_E_ATPase"/>
</dbReference>
<comment type="similarity">
    <text evidence="1">Belongs to the GSP E family.</text>
</comment>
<dbReference type="PANTHER" id="PTHR30486">
    <property type="entry name" value="TWITCHING MOTILITY PROTEIN PILT"/>
    <property type="match status" value="1"/>
</dbReference>
<dbReference type="Gene3D" id="3.40.50.300">
    <property type="entry name" value="P-loop containing nucleotide triphosphate hydrolases"/>
    <property type="match status" value="1"/>
</dbReference>
<name>A0A1A6C003_9GAMM</name>